<comment type="caution">
    <text evidence="2">The sequence shown here is derived from an EMBL/GenBank/DDBJ whole genome shotgun (WGS) entry which is preliminary data.</text>
</comment>
<accession>A0A8T3YKZ1</accession>
<evidence type="ECO:0000313" key="2">
    <source>
        <dbReference type="EMBL" id="MBI4210360.1"/>
    </source>
</evidence>
<protein>
    <submittedName>
        <fullName evidence="2">Uncharacterized protein</fullName>
    </submittedName>
</protein>
<sequence length="378" mass="44579">MPEIRELCDRIEAKIAQIREKASARKWAGYSRHGFVANLEAIIPEMQELHSLFQISRNEIEKRLEPTRPELGEHLKELNMLITVLKRNREMEEARIGKMREQGINALAESVTVPDLYSDLEQKVLSTLLKSMYMAERMRVFDRRRQNPAQSKGAQRTIFELLEKKEREIDDLRQKYEETRNKTFLGLLEKENSIQVENELNQLGRSLEGRTAITKKMFESTKEAFESLQRQMQEIEERVSSIDDTESQITGKTFELITMLKKERDYAKKILIEIEHDTIQLRNNYSKELLALQEEKASLRASLEEKYGKEAQELKRELWHRNENLKHLHESLSAREKKLSELEEENHRLRLVNKTLAKHEKVKKAFKGNRRKNGGDRP</sequence>
<organism evidence="2 3">
    <name type="scientific">Candidatus Iainarchaeum sp</name>
    <dbReference type="NCBI Taxonomy" id="3101447"/>
    <lineage>
        <taxon>Archaea</taxon>
        <taxon>Candidatus Iainarchaeota</taxon>
        <taxon>Candidatus Iainarchaeia</taxon>
        <taxon>Candidatus Iainarchaeales</taxon>
        <taxon>Candidatus Iainarchaeaceae</taxon>
        <taxon>Candidatus Iainarchaeum</taxon>
    </lineage>
</organism>
<feature type="coiled-coil region" evidence="1">
    <location>
        <begin position="75"/>
        <end position="102"/>
    </location>
</feature>
<feature type="coiled-coil region" evidence="1">
    <location>
        <begin position="155"/>
        <end position="182"/>
    </location>
</feature>
<name>A0A8T3YKZ1_9ARCH</name>
<feature type="coiled-coil region" evidence="1">
    <location>
        <begin position="218"/>
        <end position="245"/>
    </location>
</feature>
<feature type="coiled-coil region" evidence="1">
    <location>
        <begin position="282"/>
        <end position="359"/>
    </location>
</feature>
<reference evidence="2" key="1">
    <citation type="submission" date="2020-07" db="EMBL/GenBank/DDBJ databases">
        <title>Huge and variable diversity of episymbiotic CPR bacteria and DPANN archaea in groundwater ecosystems.</title>
        <authorList>
            <person name="He C.Y."/>
            <person name="Keren R."/>
            <person name="Whittaker M."/>
            <person name="Farag I.F."/>
            <person name="Doudna J."/>
            <person name="Cate J.H.D."/>
            <person name="Banfield J.F."/>
        </authorList>
    </citation>
    <scope>NUCLEOTIDE SEQUENCE</scope>
    <source>
        <strain evidence="2">NC_groundwater_1296_Ag_S-0.2um_52_80</strain>
    </source>
</reference>
<dbReference type="Proteomes" id="UP000732298">
    <property type="component" value="Unassembled WGS sequence"/>
</dbReference>
<gene>
    <name evidence="2" type="ORF">HY544_02530</name>
</gene>
<keyword evidence="1" id="KW-0175">Coiled coil</keyword>
<dbReference type="EMBL" id="JACQPB010000033">
    <property type="protein sequence ID" value="MBI4210360.1"/>
    <property type="molecule type" value="Genomic_DNA"/>
</dbReference>
<dbReference type="AlphaFoldDB" id="A0A8T3YKZ1"/>
<proteinExistence type="predicted"/>
<evidence type="ECO:0000256" key="1">
    <source>
        <dbReference type="SAM" id="Coils"/>
    </source>
</evidence>
<evidence type="ECO:0000313" key="3">
    <source>
        <dbReference type="Proteomes" id="UP000732298"/>
    </source>
</evidence>